<dbReference type="AlphaFoldDB" id="A0AA38VGN0"/>
<dbReference type="PANTHER" id="PTHR43550:SF3">
    <property type="entry name" value="3-KETODIHYDROSPHINGOSINE REDUCTASE"/>
    <property type="match status" value="1"/>
</dbReference>
<dbReference type="GO" id="GO:0030148">
    <property type="term" value="P:sphingolipid biosynthetic process"/>
    <property type="evidence" value="ECO:0007669"/>
    <property type="project" value="TreeGrafter"/>
</dbReference>
<dbReference type="PRINTS" id="PR00081">
    <property type="entry name" value="GDHRDH"/>
</dbReference>
<evidence type="ECO:0000313" key="2">
    <source>
        <dbReference type="Proteomes" id="UP001174691"/>
    </source>
</evidence>
<dbReference type="Gene3D" id="3.40.50.720">
    <property type="entry name" value="NAD(P)-binding Rossmann-like Domain"/>
    <property type="match status" value="1"/>
</dbReference>
<name>A0AA38VGN0_9PEZI</name>
<dbReference type="GO" id="GO:0005789">
    <property type="term" value="C:endoplasmic reticulum membrane"/>
    <property type="evidence" value="ECO:0007669"/>
    <property type="project" value="TreeGrafter"/>
</dbReference>
<dbReference type="GO" id="GO:0047560">
    <property type="term" value="F:3-dehydrosphinganine reductase activity"/>
    <property type="evidence" value="ECO:0007669"/>
    <property type="project" value="TreeGrafter"/>
</dbReference>
<comment type="caution">
    <text evidence="1">The sequence shown here is derived from an EMBL/GenBank/DDBJ whole genome shotgun (WGS) entry which is preliminary data.</text>
</comment>
<gene>
    <name evidence="1" type="ORF">NKR19_g9689</name>
</gene>
<reference evidence="1" key="1">
    <citation type="submission" date="2022-07" db="EMBL/GenBank/DDBJ databases">
        <title>Fungi with potential for degradation of polypropylene.</title>
        <authorList>
            <person name="Gostincar C."/>
        </authorList>
    </citation>
    <scope>NUCLEOTIDE SEQUENCE</scope>
    <source>
        <strain evidence="1">EXF-13287</strain>
    </source>
</reference>
<sequence>MQDLKGKVVFVAGASTGLGRAIAKGLVRRGAHVTLFARTKAVLENAKDELLDVRVTSTQEIRAIPVDLADARQVDAVFRAEPRLPDALYCVAGGVAAEIGLFSDISPETLEICMRKNYFTSAFPVHTLVKIWRDDDEKAMEDLNNGLTVRLQPTVRQIVFINSAAALAGIPGYDAYTPAKCAQRGLADTLRQELLMYSSPTSRYSVHCAFPGSFLSDSFIIEQRGKPELTKHIEKTTGDLEEVMGRIPSADVIAERIIAGVAKGDFAICSDWETEVLWSNMIGPSPKRGWGVVDTMLGLLSGIVIWPIMRRNWDAMSVKFGKPGQTVAKPVVV</sequence>
<keyword evidence="2" id="KW-1185">Reference proteome</keyword>
<dbReference type="InterPro" id="IPR036291">
    <property type="entry name" value="NAD(P)-bd_dom_sf"/>
</dbReference>
<accession>A0AA38VGN0</accession>
<dbReference type="GO" id="GO:0006666">
    <property type="term" value="P:3-keto-sphinganine metabolic process"/>
    <property type="evidence" value="ECO:0007669"/>
    <property type="project" value="TreeGrafter"/>
</dbReference>
<dbReference type="PANTHER" id="PTHR43550">
    <property type="entry name" value="3-KETODIHYDROSPHINGOSINE REDUCTASE"/>
    <property type="match status" value="1"/>
</dbReference>
<dbReference type="Pfam" id="PF00106">
    <property type="entry name" value="adh_short"/>
    <property type="match status" value="1"/>
</dbReference>
<proteinExistence type="predicted"/>
<dbReference type="EMBL" id="JANBVN010000250">
    <property type="protein sequence ID" value="KAJ9130926.1"/>
    <property type="molecule type" value="Genomic_DNA"/>
</dbReference>
<dbReference type="InterPro" id="IPR002347">
    <property type="entry name" value="SDR_fam"/>
</dbReference>
<dbReference type="Proteomes" id="UP001174691">
    <property type="component" value="Unassembled WGS sequence"/>
</dbReference>
<protein>
    <submittedName>
        <fullName evidence="1">Short chain dehydrogenase</fullName>
    </submittedName>
</protein>
<evidence type="ECO:0000313" key="1">
    <source>
        <dbReference type="EMBL" id="KAJ9130926.1"/>
    </source>
</evidence>
<organism evidence="1 2">
    <name type="scientific">Coniochaeta hoffmannii</name>
    <dbReference type="NCBI Taxonomy" id="91930"/>
    <lineage>
        <taxon>Eukaryota</taxon>
        <taxon>Fungi</taxon>
        <taxon>Dikarya</taxon>
        <taxon>Ascomycota</taxon>
        <taxon>Pezizomycotina</taxon>
        <taxon>Sordariomycetes</taxon>
        <taxon>Sordariomycetidae</taxon>
        <taxon>Coniochaetales</taxon>
        <taxon>Coniochaetaceae</taxon>
        <taxon>Coniochaeta</taxon>
    </lineage>
</organism>
<dbReference type="SUPFAM" id="SSF51735">
    <property type="entry name" value="NAD(P)-binding Rossmann-fold domains"/>
    <property type="match status" value="1"/>
</dbReference>